<dbReference type="NCBIfam" id="NF008940">
    <property type="entry name" value="PRK12292.2-3"/>
    <property type="match status" value="1"/>
</dbReference>
<dbReference type="HAMAP" id="MF_00125">
    <property type="entry name" value="HisZ"/>
    <property type="match status" value="1"/>
</dbReference>
<proteinExistence type="inferred from homology"/>
<feature type="binding site" evidence="9">
    <location>
        <begin position="288"/>
        <end position="289"/>
    </location>
    <ligand>
        <name>L-histidine</name>
        <dbReference type="ChEBI" id="CHEBI:57595"/>
    </ligand>
</feature>
<evidence type="ECO:0000256" key="9">
    <source>
        <dbReference type="PIRSR" id="PIRSR001549-1"/>
    </source>
</evidence>
<feature type="binding site" evidence="9">
    <location>
        <begin position="77"/>
        <end position="79"/>
    </location>
    <ligand>
        <name>L-histidine</name>
        <dbReference type="ChEBI" id="CHEBI:57595"/>
    </ligand>
</feature>
<dbReference type="InterPro" id="IPR045864">
    <property type="entry name" value="aa-tRNA-synth_II/BPL/LPL"/>
</dbReference>
<evidence type="ECO:0000256" key="1">
    <source>
        <dbReference type="ARBA" id="ARBA00004496"/>
    </source>
</evidence>
<feature type="binding site" evidence="9">
    <location>
        <position position="122"/>
    </location>
    <ligand>
        <name>L-histidine</name>
        <dbReference type="ChEBI" id="CHEBI:57595"/>
    </ligand>
</feature>
<comment type="function">
    <text evidence="7 8">Required for the first step of histidine biosynthesis. May allow the feedback regulation of ATP phosphoribosyltransferase activity by histidine.</text>
</comment>
<dbReference type="GO" id="GO:0006427">
    <property type="term" value="P:histidyl-tRNA aminoacylation"/>
    <property type="evidence" value="ECO:0007669"/>
    <property type="project" value="TreeGrafter"/>
</dbReference>
<dbReference type="PIRSF" id="PIRSF001549">
    <property type="entry name" value="His-tRNA_synth"/>
    <property type="match status" value="1"/>
</dbReference>
<dbReference type="EMBL" id="AJTX02000002">
    <property type="protein sequence ID" value="KKJ00956.1"/>
    <property type="molecule type" value="Genomic_DNA"/>
</dbReference>
<sequence>MVHQPPRGARDLLPLDVTQKQWVETRLRRVFQGWGYHRIITSTLERLDTLMAGDAIERSSVVTVQGDDEVELGLRPELTASIARAAVTRLAGTSFPLRLYYQANVFRQVYQGGRTIPQEYYQAGIELLGSGGLLADAEALLLLTDCLATLGLVPTAAEQNDPESSPLPWFLILGEAGLTHSLLDPFPEAVRKPVRHAIAHLDRLGLGTLALGPDLEAYALELFDLRGEPAQVLQRVSQLNLTPQQRERVTNLKDLVHLLGESLKSRFPSFGGRSPLILDLSLVQTFDYYTGIIFEVVRQTDSGQWQLGQGGRYDQLLGLYNPDGSCHPGIGFSLNIEVLQQVLLTLGQLPEFPPASQWLVVPMVPMVYGAAIAYGQKLRDTAEAVRVELHLQPDMSPQEIRDYARDRRLQRIAWIRPDALPDLEIVE</sequence>
<dbReference type="GO" id="GO:0005737">
    <property type="term" value="C:cytoplasm"/>
    <property type="evidence" value="ECO:0007669"/>
    <property type="project" value="UniProtKB-SubCell"/>
</dbReference>
<keyword evidence="6 8" id="KW-0963">Cytoplasm</keyword>
<dbReference type="InterPro" id="IPR006195">
    <property type="entry name" value="aa-tRNA-synth_II"/>
</dbReference>
<protein>
    <recommendedName>
        <fullName evidence="5 8">ATP phosphoribosyltransferase regulatory subunit</fullName>
    </recommendedName>
</protein>
<keyword evidence="11" id="KW-0808">Transferase</keyword>
<keyword evidence="12" id="KW-1185">Reference proteome</keyword>
<comment type="miscellaneous">
    <text evidence="8">This function is generally fulfilled by the C-terminal part of HisG, which is missing in some bacteria such as this one.</text>
</comment>
<dbReference type="STRING" id="317619.GCA_000332315_03251"/>
<comment type="similarity">
    <text evidence="3 8">Belongs to the class-II aminoacyl-tRNA synthetase family. HisZ subfamily.</text>
</comment>
<dbReference type="eggNOG" id="COG3705">
    <property type="taxonomic scope" value="Bacteria"/>
</dbReference>
<name>A0A0M2PWZ7_PROHO</name>
<dbReference type="PANTHER" id="PTHR43707">
    <property type="entry name" value="HISTIDYL-TRNA SYNTHETASE"/>
    <property type="match status" value="1"/>
</dbReference>
<evidence type="ECO:0000256" key="7">
    <source>
        <dbReference type="ARBA" id="ARBA00025246"/>
    </source>
</evidence>
<dbReference type="GO" id="GO:0000105">
    <property type="term" value="P:L-histidine biosynthetic process"/>
    <property type="evidence" value="ECO:0007669"/>
    <property type="project" value="UniProtKB-UniRule"/>
</dbReference>
<keyword evidence="8" id="KW-0028">Amino-acid biosynthesis</keyword>
<dbReference type="CDD" id="cd00773">
    <property type="entry name" value="HisRS-like_core"/>
    <property type="match status" value="1"/>
</dbReference>
<dbReference type="PROSITE" id="PS50862">
    <property type="entry name" value="AA_TRNA_LIGASE_II"/>
    <property type="match status" value="1"/>
</dbReference>
<dbReference type="Pfam" id="PF13393">
    <property type="entry name" value="tRNA-synt_His"/>
    <property type="match status" value="1"/>
</dbReference>
<dbReference type="GO" id="GO:0016757">
    <property type="term" value="F:glycosyltransferase activity"/>
    <property type="evidence" value="ECO:0007669"/>
    <property type="project" value="UniProtKB-KW"/>
</dbReference>
<evidence type="ECO:0000313" key="11">
    <source>
        <dbReference type="EMBL" id="KKJ00956.1"/>
    </source>
</evidence>
<dbReference type="InterPro" id="IPR041715">
    <property type="entry name" value="HisRS-like_core"/>
</dbReference>
<dbReference type="Gene3D" id="3.30.930.10">
    <property type="entry name" value="Bira Bifunctional Protein, Domain 2"/>
    <property type="match status" value="1"/>
</dbReference>
<comment type="subcellular location">
    <subcellularLocation>
        <location evidence="1 8">Cytoplasm</location>
    </subcellularLocation>
</comment>
<keyword evidence="11" id="KW-0328">Glycosyltransferase</keyword>
<evidence type="ECO:0000256" key="5">
    <source>
        <dbReference type="ARBA" id="ARBA00020397"/>
    </source>
</evidence>
<evidence type="ECO:0000256" key="4">
    <source>
        <dbReference type="ARBA" id="ARBA00011496"/>
    </source>
</evidence>
<accession>A0A0M2PWZ7</accession>
<dbReference type="OrthoDB" id="9800814at2"/>
<feature type="binding site" evidence="9">
    <location>
        <position position="126"/>
    </location>
    <ligand>
        <name>L-histidine</name>
        <dbReference type="ChEBI" id="CHEBI:57595"/>
    </ligand>
</feature>
<dbReference type="InterPro" id="IPR004516">
    <property type="entry name" value="HisRS/HisZ"/>
</dbReference>
<evidence type="ECO:0000256" key="2">
    <source>
        <dbReference type="ARBA" id="ARBA00004667"/>
    </source>
</evidence>
<evidence type="ECO:0000256" key="8">
    <source>
        <dbReference type="HAMAP-Rule" id="MF_00125"/>
    </source>
</evidence>
<feature type="binding site" evidence="9">
    <location>
        <position position="107"/>
    </location>
    <ligand>
        <name>L-histidine</name>
        <dbReference type="ChEBI" id="CHEBI:57595"/>
    </ligand>
</feature>
<dbReference type="SUPFAM" id="SSF55681">
    <property type="entry name" value="Class II aaRS and biotin synthetases"/>
    <property type="match status" value="1"/>
</dbReference>
<dbReference type="RefSeq" id="WP_017713482.1">
    <property type="nucleotide sequence ID" value="NZ_KB235941.1"/>
</dbReference>
<keyword evidence="8" id="KW-0368">Histidine biosynthesis</keyword>
<gene>
    <name evidence="8" type="primary">hisZ</name>
    <name evidence="11" type="ORF">PROH_00485</name>
</gene>
<dbReference type="PANTHER" id="PTHR43707:SF1">
    <property type="entry name" value="HISTIDINE--TRNA LIGASE, MITOCHONDRIAL-RELATED"/>
    <property type="match status" value="1"/>
</dbReference>
<evidence type="ECO:0000256" key="6">
    <source>
        <dbReference type="ARBA" id="ARBA00022490"/>
    </source>
</evidence>
<dbReference type="InterPro" id="IPR004517">
    <property type="entry name" value="HisZ"/>
</dbReference>
<evidence type="ECO:0000259" key="10">
    <source>
        <dbReference type="PROSITE" id="PS50862"/>
    </source>
</evidence>
<comment type="caution">
    <text evidence="11">The sequence shown here is derived from an EMBL/GenBank/DDBJ whole genome shotgun (WGS) entry which is preliminary data.</text>
</comment>
<reference evidence="11" key="1">
    <citation type="submission" date="2012-04" db="EMBL/GenBank/DDBJ databases">
        <authorList>
            <person name="Borisov I.G."/>
            <person name="Ivanikova N.V."/>
            <person name="Pinevich A.V."/>
        </authorList>
    </citation>
    <scope>NUCLEOTIDE SEQUENCE [LARGE SCALE GENOMIC DNA]</scope>
    <source>
        <strain evidence="11">CALU 1027</strain>
    </source>
</reference>
<dbReference type="UniPathway" id="UPA00031">
    <property type="reaction ID" value="UER00006"/>
</dbReference>
<feature type="domain" description="Aminoacyl-transfer RNA synthetases class-II family profile" evidence="10">
    <location>
        <begin position="23"/>
        <end position="365"/>
    </location>
</feature>
<organism evidence="11 12">
    <name type="scientific">Prochlorothrix hollandica PCC 9006 = CALU 1027</name>
    <dbReference type="NCBI Taxonomy" id="317619"/>
    <lineage>
        <taxon>Bacteria</taxon>
        <taxon>Bacillati</taxon>
        <taxon>Cyanobacteriota</taxon>
        <taxon>Cyanophyceae</taxon>
        <taxon>Prochlorotrichales</taxon>
        <taxon>Prochlorotrichaceae</taxon>
        <taxon>Prochlorothrix</taxon>
    </lineage>
</organism>
<evidence type="ECO:0000256" key="3">
    <source>
        <dbReference type="ARBA" id="ARBA00005539"/>
    </source>
</evidence>
<comment type="pathway">
    <text evidence="2 8">Amino-acid biosynthesis; L-histidine biosynthesis; L-histidine from 5-phospho-alpha-D-ribose 1-diphosphate: step 1/9.</text>
</comment>
<comment type="subunit">
    <text evidence="4 8">Heteromultimer composed of HisG and HisZ subunits.</text>
</comment>
<evidence type="ECO:0000313" key="12">
    <source>
        <dbReference type="Proteomes" id="UP000034681"/>
    </source>
</evidence>
<dbReference type="Proteomes" id="UP000034681">
    <property type="component" value="Unassembled WGS sequence"/>
</dbReference>
<dbReference type="AlphaFoldDB" id="A0A0M2PWZ7"/>
<dbReference type="GO" id="GO:0004821">
    <property type="term" value="F:histidine-tRNA ligase activity"/>
    <property type="evidence" value="ECO:0007669"/>
    <property type="project" value="TreeGrafter"/>
</dbReference>